<dbReference type="EMBL" id="CP114588">
    <property type="protein sequence ID" value="WBA09172.1"/>
    <property type="molecule type" value="Genomic_DNA"/>
</dbReference>
<protein>
    <submittedName>
        <fullName evidence="2">DUF2799 domain-containing protein</fullName>
    </submittedName>
</protein>
<dbReference type="PROSITE" id="PS51257">
    <property type="entry name" value="PROKAR_LIPOPROTEIN"/>
    <property type="match status" value="1"/>
</dbReference>
<accession>A0AA47KLT4</accession>
<name>A0AA47KLT4_9GAMM</name>
<evidence type="ECO:0000313" key="2">
    <source>
        <dbReference type="EMBL" id="WBA09172.1"/>
    </source>
</evidence>
<keyword evidence="1" id="KW-0732">Signal</keyword>
<dbReference type="Pfam" id="PF10973">
    <property type="entry name" value="DUF2799"/>
    <property type="match status" value="1"/>
</dbReference>
<evidence type="ECO:0000256" key="1">
    <source>
        <dbReference type="SAM" id="SignalP"/>
    </source>
</evidence>
<dbReference type="InterPro" id="IPR021242">
    <property type="entry name" value="DUF2799"/>
</dbReference>
<proteinExistence type="predicted"/>
<feature type="chain" id="PRO_5041291620" evidence="1">
    <location>
        <begin position="19"/>
        <end position="129"/>
    </location>
</feature>
<dbReference type="AlphaFoldDB" id="A0AA47KLT4"/>
<gene>
    <name evidence="2" type="ORF">N8M53_02840</name>
</gene>
<evidence type="ECO:0000313" key="3">
    <source>
        <dbReference type="Proteomes" id="UP001164748"/>
    </source>
</evidence>
<dbReference type="RefSeq" id="WP_269579412.1">
    <property type="nucleotide sequence ID" value="NZ_CP114588.1"/>
</dbReference>
<dbReference type="Proteomes" id="UP001164748">
    <property type="component" value="Chromosome"/>
</dbReference>
<reference evidence="2" key="1">
    <citation type="submission" date="2022-09" db="EMBL/GenBank/DDBJ databases">
        <authorList>
            <person name="Li Z.-J."/>
        </authorList>
    </citation>
    <scope>NUCLEOTIDE SEQUENCE</scope>
    <source>
        <strain evidence="2">TGB11</strain>
    </source>
</reference>
<organism evidence="2 3">
    <name type="scientific">Salinivibrio kushneri</name>
    <dbReference type="NCBI Taxonomy" id="1908198"/>
    <lineage>
        <taxon>Bacteria</taxon>
        <taxon>Pseudomonadati</taxon>
        <taxon>Pseudomonadota</taxon>
        <taxon>Gammaproteobacteria</taxon>
        <taxon>Vibrionales</taxon>
        <taxon>Vibrionaceae</taxon>
        <taxon>Salinivibrio</taxon>
    </lineage>
</organism>
<sequence>MIKTIFSLWVVVLLVGCAASTTQGLVDEQNWYGLGEQDGQRGLPQRSLSDLRTLATDAGETINANYLDYEQGYIQGIDAYCDPTHAYQLGLDGNPYMGVCESRPGSQRFRMEWQRGYNDFQNQTNGLFY</sequence>
<feature type="signal peptide" evidence="1">
    <location>
        <begin position="1"/>
        <end position="18"/>
    </location>
</feature>